<protein>
    <submittedName>
        <fullName evidence="1">Uncharacterized protein</fullName>
    </submittedName>
</protein>
<dbReference type="EMBL" id="HBUF01217178">
    <property type="protein sequence ID" value="CAG6667730.1"/>
    <property type="molecule type" value="Transcribed_RNA"/>
</dbReference>
<accession>A0A8D9DWG5</accession>
<name>A0A8D9DWG5_9HEMI</name>
<organism evidence="1">
    <name type="scientific">Cacopsylla melanoneura</name>
    <dbReference type="NCBI Taxonomy" id="428564"/>
    <lineage>
        <taxon>Eukaryota</taxon>
        <taxon>Metazoa</taxon>
        <taxon>Ecdysozoa</taxon>
        <taxon>Arthropoda</taxon>
        <taxon>Hexapoda</taxon>
        <taxon>Insecta</taxon>
        <taxon>Pterygota</taxon>
        <taxon>Neoptera</taxon>
        <taxon>Paraneoptera</taxon>
        <taxon>Hemiptera</taxon>
        <taxon>Sternorrhyncha</taxon>
        <taxon>Psylloidea</taxon>
        <taxon>Psyllidae</taxon>
        <taxon>Psyllinae</taxon>
        <taxon>Cacopsylla</taxon>
    </lineage>
</organism>
<evidence type="ECO:0000313" key="1">
    <source>
        <dbReference type="EMBL" id="CAG6731802.1"/>
    </source>
</evidence>
<dbReference type="EMBL" id="HBUF01385007">
    <property type="protein sequence ID" value="CAG6731803.1"/>
    <property type="molecule type" value="Transcribed_RNA"/>
</dbReference>
<reference evidence="1" key="1">
    <citation type="submission" date="2021-05" db="EMBL/GenBank/DDBJ databases">
        <authorList>
            <person name="Alioto T."/>
            <person name="Alioto T."/>
            <person name="Gomez Garrido J."/>
        </authorList>
    </citation>
    <scope>NUCLEOTIDE SEQUENCE</scope>
</reference>
<dbReference type="EMBL" id="HBUF01385006">
    <property type="protein sequence ID" value="CAG6731802.1"/>
    <property type="molecule type" value="Transcribed_RNA"/>
</dbReference>
<dbReference type="EMBL" id="HBUF01568052">
    <property type="protein sequence ID" value="CAG6765390.1"/>
    <property type="molecule type" value="Transcribed_RNA"/>
</dbReference>
<proteinExistence type="predicted"/>
<dbReference type="EMBL" id="HBUF01568054">
    <property type="protein sequence ID" value="CAG6765391.1"/>
    <property type="molecule type" value="Transcribed_RNA"/>
</dbReference>
<sequence length="104" mass="11228">MIRAFLKSLLDFSPPDVAFPNKLILRELSMTSLGIFKMVDGMFSFCVDIVGSRLPPEDSLSGVPCCIRFCTSMVGGCSLSLGFNILMPSSLRTPGLSVSDRMGT</sequence>
<dbReference type="AlphaFoldDB" id="A0A8D9DWG5"/>